<dbReference type="Pfam" id="PF07739">
    <property type="entry name" value="TipAS"/>
    <property type="match status" value="1"/>
</dbReference>
<evidence type="ECO:0000259" key="3">
    <source>
        <dbReference type="PROSITE" id="PS50937"/>
    </source>
</evidence>
<dbReference type="Gene3D" id="1.10.1660.10">
    <property type="match status" value="1"/>
</dbReference>
<dbReference type="SUPFAM" id="SSF46955">
    <property type="entry name" value="Putative DNA-binding domain"/>
    <property type="match status" value="1"/>
</dbReference>
<dbReference type="PROSITE" id="PS50937">
    <property type="entry name" value="HTH_MERR_2"/>
    <property type="match status" value="1"/>
</dbReference>
<keyword evidence="2" id="KW-0175">Coiled coil</keyword>
<dbReference type="PANTHER" id="PTHR30204">
    <property type="entry name" value="REDOX-CYCLING DRUG-SENSING TRANSCRIPTIONAL ACTIVATOR SOXR"/>
    <property type="match status" value="1"/>
</dbReference>
<feature type="domain" description="HTH merR-type" evidence="3">
    <location>
        <begin position="1"/>
        <end position="71"/>
    </location>
</feature>
<sequence>MEWSIQRIARLAGVSSRTLRHYGAVGILPPSRTDGGGMRWYDEASLARLQRILLLRGLGVGIPAIADSLERASDEEALATHLADLEREADRIRRQIRAVEQTLRAREGGAAMTAEEALDGFDQGRYEQEVTERWGADAWRSGQTWWQGMSDDDRRAFGQEHLDIAAGYAAARQAGEDVGSERVQALAARHYRWIGAGWQTAEPDLDAFAGLGEMYVADERFAANYGGADGAAYVRDAMRAFADARRG</sequence>
<dbReference type="InterPro" id="IPR047057">
    <property type="entry name" value="MerR_fam"/>
</dbReference>
<dbReference type="PANTHER" id="PTHR30204:SF97">
    <property type="entry name" value="MERR FAMILY REGULATORY PROTEIN"/>
    <property type="match status" value="1"/>
</dbReference>
<dbReference type="Gene3D" id="1.10.490.50">
    <property type="entry name" value="Antibiotic binding domain of TipA-like multidrug resistance regulators"/>
    <property type="match status" value="1"/>
</dbReference>
<dbReference type="SMART" id="SM00422">
    <property type="entry name" value="HTH_MERR"/>
    <property type="match status" value="1"/>
</dbReference>
<evidence type="ECO:0000313" key="5">
    <source>
        <dbReference type="Proteomes" id="UP000626982"/>
    </source>
</evidence>
<keyword evidence="1" id="KW-0238">DNA-binding</keyword>
<comment type="caution">
    <text evidence="4">The sequence shown here is derived from an EMBL/GenBank/DDBJ whole genome shotgun (WGS) entry which is preliminary data.</text>
</comment>
<dbReference type="InterPro" id="IPR036244">
    <property type="entry name" value="TipA-like_antibiotic-bd"/>
</dbReference>
<evidence type="ECO:0000313" key="4">
    <source>
        <dbReference type="EMBL" id="GGN88827.1"/>
    </source>
</evidence>
<reference evidence="5" key="1">
    <citation type="journal article" date="2019" name="Int. J. Syst. Evol. Microbiol.">
        <title>The Global Catalogue of Microorganisms (GCM) 10K type strain sequencing project: providing services to taxonomists for standard genome sequencing and annotation.</title>
        <authorList>
            <consortium name="The Broad Institute Genomics Platform"/>
            <consortium name="The Broad Institute Genome Sequencing Center for Infectious Disease"/>
            <person name="Wu L."/>
            <person name="Ma J."/>
        </authorList>
    </citation>
    <scope>NUCLEOTIDE SEQUENCE [LARGE SCALE GENOMIC DNA]</scope>
    <source>
        <strain evidence="5">CGMCC 1.6960</strain>
    </source>
</reference>
<dbReference type="InterPro" id="IPR009061">
    <property type="entry name" value="DNA-bd_dom_put_sf"/>
</dbReference>
<organism evidence="4 5">
    <name type="scientific">Agrococcus terreus</name>
    <dbReference type="NCBI Taxonomy" id="574649"/>
    <lineage>
        <taxon>Bacteria</taxon>
        <taxon>Bacillati</taxon>
        <taxon>Actinomycetota</taxon>
        <taxon>Actinomycetes</taxon>
        <taxon>Micrococcales</taxon>
        <taxon>Microbacteriaceae</taxon>
        <taxon>Agrococcus</taxon>
    </lineage>
</organism>
<dbReference type="PRINTS" id="PR00040">
    <property type="entry name" value="HTHMERR"/>
</dbReference>
<dbReference type="EMBL" id="BMLM01000002">
    <property type="protein sequence ID" value="GGN88827.1"/>
    <property type="molecule type" value="Genomic_DNA"/>
</dbReference>
<evidence type="ECO:0000256" key="2">
    <source>
        <dbReference type="SAM" id="Coils"/>
    </source>
</evidence>
<dbReference type="RefSeq" id="WP_188718612.1">
    <property type="nucleotide sequence ID" value="NZ_BAABBD010000003.1"/>
</dbReference>
<keyword evidence="5" id="KW-1185">Reference proteome</keyword>
<protein>
    <submittedName>
        <fullName evidence="4">MerR family transcriptional regulator</fullName>
    </submittedName>
</protein>
<name>A0ABQ2KSG8_9MICO</name>
<dbReference type="InterPro" id="IPR000551">
    <property type="entry name" value="MerR-type_HTH_dom"/>
</dbReference>
<dbReference type="Pfam" id="PF13411">
    <property type="entry name" value="MerR_1"/>
    <property type="match status" value="1"/>
</dbReference>
<gene>
    <name evidence="4" type="ORF">GCM10010968_24810</name>
</gene>
<evidence type="ECO:0000256" key="1">
    <source>
        <dbReference type="ARBA" id="ARBA00023125"/>
    </source>
</evidence>
<proteinExistence type="predicted"/>
<dbReference type="SUPFAM" id="SSF89082">
    <property type="entry name" value="Antibiotic binding domain of TipA-like multidrug resistance regulators"/>
    <property type="match status" value="1"/>
</dbReference>
<feature type="coiled-coil region" evidence="2">
    <location>
        <begin position="75"/>
        <end position="102"/>
    </location>
</feature>
<dbReference type="Proteomes" id="UP000626982">
    <property type="component" value="Unassembled WGS sequence"/>
</dbReference>
<accession>A0ABQ2KSG8</accession>
<dbReference type="CDD" id="cd01106">
    <property type="entry name" value="HTH_TipAL-Mta"/>
    <property type="match status" value="1"/>
</dbReference>
<dbReference type="InterPro" id="IPR012925">
    <property type="entry name" value="TipAS_dom"/>
</dbReference>